<feature type="transmembrane region" description="Helical" evidence="5">
    <location>
        <begin position="21"/>
        <end position="45"/>
    </location>
</feature>
<name>A0AAN7HFA7_9PEZI</name>
<dbReference type="InterPro" id="IPR003000">
    <property type="entry name" value="Sirtuin"/>
</dbReference>
<dbReference type="GO" id="GO:0017136">
    <property type="term" value="F:histone deacetylase activity, NAD-dependent"/>
    <property type="evidence" value="ECO:0007669"/>
    <property type="project" value="TreeGrafter"/>
</dbReference>
<reference evidence="7" key="1">
    <citation type="journal article" date="2023" name="Mol. Phylogenet. Evol.">
        <title>Genome-scale phylogeny and comparative genomics of the fungal order Sordariales.</title>
        <authorList>
            <person name="Hensen N."/>
            <person name="Bonometti L."/>
            <person name="Westerberg I."/>
            <person name="Brannstrom I.O."/>
            <person name="Guillou S."/>
            <person name="Cros-Aarteil S."/>
            <person name="Calhoun S."/>
            <person name="Haridas S."/>
            <person name="Kuo A."/>
            <person name="Mondo S."/>
            <person name="Pangilinan J."/>
            <person name="Riley R."/>
            <person name="LaButti K."/>
            <person name="Andreopoulos B."/>
            <person name="Lipzen A."/>
            <person name="Chen C."/>
            <person name="Yan M."/>
            <person name="Daum C."/>
            <person name="Ng V."/>
            <person name="Clum A."/>
            <person name="Steindorff A."/>
            <person name="Ohm R.A."/>
            <person name="Martin F."/>
            <person name="Silar P."/>
            <person name="Natvig D.O."/>
            <person name="Lalanne C."/>
            <person name="Gautier V."/>
            <person name="Ament-Velasquez S.L."/>
            <person name="Kruys A."/>
            <person name="Hutchinson M.I."/>
            <person name="Powell A.J."/>
            <person name="Barry K."/>
            <person name="Miller A.N."/>
            <person name="Grigoriev I.V."/>
            <person name="Debuchy R."/>
            <person name="Gladieux P."/>
            <person name="Hiltunen Thoren M."/>
            <person name="Johannesson H."/>
        </authorList>
    </citation>
    <scope>NUCLEOTIDE SEQUENCE</scope>
    <source>
        <strain evidence="7">CBS 359.72</strain>
    </source>
</reference>
<dbReference type="InterPro" id="IPR050134">
    <property type="entry name" value="NAD-dep_sirtuin_deacylases"/>
</dbReference>
<evidence type="ECO:0000256" key="4">
    <source>
        <dbReference type="PROSITE-ProRule" id="PRU00236"/>
    </source>
</evidence>
<comment type="similarity">
    <text evidence="1">Belongs to the sirtuin family. Class I subfamily.</text>
</comment>
<organism evidence="7 8">
    <name type="scientific">Corynascus novoguineensis</name>
    <dbReference type="NCBI Taxonomy" id="1126955"/>
    <lineage>
        <taxon>Eukaryota</taxon>
        <taxon>Fungi</taxon>
        <taxon>Dikarya</taxon>
        <taxon>Ascomycota</taxon>
        <taxon>Pezizomycotina</taxon>
        <taxon>Sordariomycetes</taxon>
        <taxon>Sordariomycetidae</taxon>
        <taxon>Sordariales</taxon>
        <taxon>Chaetomiaceae</taxon>
        <taxon>Corynascus</taxon>
    </lineage>
</organism>
<dbReference type="InterPro" id="IPR026591">
    <property type="entry name" value="Sirtuin_cat_small_dom_sf"/>
</dbReference>
<dbReference type="SUPFAM" id="SSF52467">
    <property type="entry name" value="DHS-like NAD/FAD-binding domain"/>
    <property type="match status" value="1"/>
</dbReference>
<dbReference type="Proteomes" id="UP001303647">
    <property type="component" value="Unassembled WGS sequence"/>
</dbReference>
<dbReference type="PROSITE" id="PS50305">
    <property type="entry name" value="SIRTUIN"/>
    <property type="match status" value="1"/>
</dbReference>
<dbReference type="Gene3D" id="3.40.50.1220">
    <property type="entry name" value="TPP-binding domain"/>
    <property type="match status" value="1"/>
</dbReference>
<protein>
    <submittedName>
        <fullName evidence="7">DHS-like NAD/FAD-binding domain-containing protein</fullName>
    </submittedName>
</protein>
<keyword evidence="5" id="KW-1133">Transmembrane helix</keyword>
<dbReference type="InterPro" id="IPR026590">
    <property type="entry name" value="Ssirtuin_cat_dom"/>
</dbReference>
<evidence type="ECO:0000256" key="3">
    <source>
        <dbReference type="ARBA" id="ARBA00023027"/>
    </source>
</evidence>
<evidence type="ECO:0000259" key="6">
    <source>
        <dbReference type="PROSITE" id="PS50305"/>
    </source>
</evidence>
<evidence type="ECO:0000256" key="5">
    <source>
        <dbReference type="SAM" id="Phobius"/>
    </source>
</evidence>
<evidence type="ECO:0000313" key="7">
    <source>
        <dbReference type="EMBL" id="KAK4243122.1"/>
    </source>
</evidence>
<keyword evidence="5" id="KW-0812">Transmembrane</keyword>
<reference evidence="7" key="2">
    <citation type="submission" date="2023-05" db="EMBL/GenBank/DDBJ databases">
        <authorList>
            <consortium name="Lawrence Berkeley National Laboratory"/>
            <person name="Steindorff A."/>
            <person name="Hensen N."/>
            <person name="Bonometti L."/>
            <person name="Westerberg I."/>
            <person name="Brannstrom I.O."/>
            <person name="Guillou S."/>
            <person name="Cros-Aarteil S."/>
            <person name="Calhoun S."/>
            <person name="Haridas S."/>
            <person name="Kuo A."/>
            <person name="Mondo S."/>
            <person name="Pangilinan J."/>
            <person name="Riley R."/>
            <person name="Labutti K."/>
            <person name="Andreopoulos B."/>
            <person name="Lipzen A."/>
            <person name="Chen C."/>
            <person name="Yanf M."/>
            <person name="Daum C."/>
            <person name="Ng V."/>
            <person name="Clum A."/>
            <person name="Ohm R."/>
            <person name="Martin F."/>
            <person name="Silar P."/>
            <person name="Natvig D."/>
            <person name="Lalanne C."/>
            <person name="Gautier V."/>
            <person name="Ament-Velasquez S.L."/>
            <person name="Kruys A."/>
            <person name="Hutchinson M.I."/>
            <person name="Powell A.J."/>
            <person name="Barry K."/>
            <person name="Miller A.N."/>
            <person name="Grigoriev I.V."/>
            <person name="Debuchy R."/>
            <person name="Gladieux P."/>
            <person name="Thoren M.H."/>
            <person name="Johannesson H."/>
        </authorList>
    </citation>
    <scope>NUCLEOTIDE SEQUENCE</scope>
    <source>
        <strain evidence="7">CBS 359.72</strain>
    </source>
</reference>
<dbReference type="GO" id="GO:0070403">
    <property type="term" value="F:NAD+ binding"/>
    <property type="evidence" value="ECO:0007669"/>
    <property type="project" value="InterPro"/>
</dbReference>
<dbReference type="Gene3D" id="3.30.1600.10">
    <property type="entry name" value="SIR2/SIRT2 'Small Domain"/>
    <property type="match status" value="1"/>
</dbReference>
<dbReference type="InterPro" id="IPR029035">
    <property type="entry name" value="DHS-like_NAD/FAD-binding_dom"/>
</dbReference>
<feature type="domain" description="Deacetylase sirtuin-type" evidence="6">
    <location>
        <begin position="13"/>
        <end position="275"/>
    </location>
</feature>
<dbReference type="Pfam" id="PF02146">
    <property type="entry name" value="SIR2"/>
    <property type="match status" value="1"/>
</dbReference>
<keyword evidence="5" id="KW-0472">Membrane</keyword>
<evidence type="ECO:0000313" key="8">
    <source>
        <dbReference type="Proteomes" id="UP001303647"/>
    </source>
</evidence>
<dbReference type="PANTHER" id="PTHR11085">
    <property type="entry name" value="NAD-DEPENDENT PROTEIN DEACYLASE SIRTUIN-5, MITOCHONDRIAL-RELATED"/>
    <property type="match status" value="1"/>
</dbReference>
<evidence type="ECO:0000256" key="2">
    <source>
        <dbReference type="ARBA" id="ARBA00022679"/>
    </source>
</evidence>
<keyword evidence="8" id="KW-1185">Reference proteome</keyword>
<keyword evidence="2" id="KW-0808">Transferase</keyword>
<accession>A0AAN7HFA7</accession>
<dbReference type="GO" id="GO:0005634">
    <property type="term" value="C:nucleus"/>
    <property type="evidence" value="ECO:0007669"/>
    <property type="project" value="TreeGrafter"/>
</dbReference>
<dbReference type="PANTHER" id="PTHR11085:SF8">
    <property type="entry name" value="NAD-DEPENDENT HISTONE DEACETYLASE HST3"/>
    <property type="match status" value="1"/>
</dbReference>
<comment type="caution">
    <text evidence="7">The sequence shown here is derived from an EMBL/GenBank/DDBJ whole genome shotgun (WGS) entry which is preliminary data.</text>
</comment>
<evidence type="ECO:0000256" key="1">
    <source>
        <dbReference type="ARBA" id="ARBA00006924"/>
    </source>
</evidence>
<dbReference type="EMBL" id="MU857876">
    <property type="protein sequence ID" value="KAK4243122.1"/>
    <property type="molecule type" value="Genomic_DNA"/>
</dbReference>
<sequence length="275" mass="31368">MCSNRYENVTRRRRRGSSDDYHYLQIIANFLGTISKIVTVIGAGISTDIGIPDFRSKTGIYSLVDRHLFYSSVLFNPESRSLFYRRIADIRRDAKNANPTKTHHFIRNLHDSGKLVRDYTQNIDYLEEMVGLSTDIGVEYVLLYRSLYRLRCSNCPGTFSWHEGGREMESLSGPGPPCPGYTKISDDRKAKGKRVTAIGKLRPDIVLYDEQDPRAEAISAIVSYDQSLRPDVLLIIGTSLTTYGVQLLIRDFAKVIHKRRTRKVVFVNRIEPAKS</sequence>
<proteinExistence type="inferred from homology"/>
<comment type="caution">
    <text evidence="4">Lacks conserved residue(s) required for the propagation of feature annotation.</text>
</comment>
<keyword evidence="3" id="KW-0520">NAD</keyword>
<gene>
    <name evidence="7" type="ORF">C7999DRAFT_44995</name>
</gene>
<dbReference type="AlphaFoldDB" id="A0AAN7HFA7"/>